<evidence type="ECO:0000256" key="1">
    <source>
        <dbReference type="SAM" id="MobiDB-lite"/>
    </source>
</evidence>
<feature type="compositionally biased region" description="Acidic residues" evidence="1">
    <location>
        <begin position="109"/>
        <end position="118"/>
    </location>
</feature>
<evidence type="ECO:0000313" key="2">
    <source>
        <dbReference type="EMBL" id="KPV43945.1"/>
    </source>
</evidence>
<dbReference type="AlphaFoldDB" id="A0A0P9EL48"/>
<proteinExistence type="predicted"/>
<keyword evidence="3" id="KW-1185">Reference proteome</keyword>
<sequence>MTDAAHRCRILLEQLYHLSQRSRLDEHFLFPEQVSAILHVGLDDTIDIVNFLEELGYIKCGRSFGTPYSWIRLTSKGLQLFMNPSEFEQAFQQITSNVSLLETMSVKDQEDDSTEDASFEPPSGGVHVLSNVPPDTPADIKESLHYVIDRLAQNDDEPLRELLGNLILEGGLERTLAGVKGLLAVVGCGRR</sequence>
<dbReference type="Proteomes" id="UP000050482">
    <property type="component" value="Unassembled WGS sequence"/>
</dbReference>
<dbReference type="PATRIC" id="fig|471514.4.peg.471"/>
<reference evidence="2 3" key="1">
    <citation type="submission" date="2015-09" db="EMBL/GenBank/DDBJ databases">
        <title>Draft genome sequence of Alicyclobacillus ferrooxydans DSM 22381.</title>
        <authorList>
            <person name="Hemp J."/>
        </authorList>
    </citation>
    <scope>NUCLEOTIDE SEQUENCE [LARGE SCALE GENOMIC DNA]</scope>
    <source>
        <strain evidence="2 3">TC-34</strain>
    </source>
</reference>
<dbReference type="RefSeq" id="WP_054968915.1">
    <property type="nucleotide sequence ID" value="NZ_LJCO01000042.1"/>
</dbReference>
<dbReference type="EMBL" id="LJCO01000042">
    <property type="protein sequence ID" value="KPV43945.1"/>
    <property type="molecule type" value="Genomic_DNA"/>
</dbReference>
<organism evidence="2 3">
    <name type="scientific">Alicyclobacillus ferrooxydans</name>
    <dbReference type="NCBI Taxonomy" id="471514"/>
    <lineage>
        <taxon>Bacteria</taxon>
        <taxon>Bacillati</taxon>
        <taxon>Bacillota</taxon>
        <taxon>Bacilli</taxon>
        <taxon>Bacillales</taxon>
        <taxon>Alicyclobacillaceae</taxon>
        <taxon>Alicyclobacillus</taxon>
    </lineage>
</organism>
<accession>A0A0P9EL48</accession>
<name>A0A0P9EL48_9BACL</name>
<evidence type="ECO:0000313" key="3">
    <source>
        <dbReference type="Proteomes" id="UP000050482"/>
    </source>
</evidence>
<dbReference type="OrthoDB" id="9994303at2"/>
<comment type="caution">
    <text evidence="2">The sequence shown here is derived from an EMBL/GenBank/DDBJ whole genome shotgun (WGS) entry which is preliminary data.</text>
</comment>
<gene>
    <name evidence="2" type="ORF">AN477_09480</name>
</gene>
<protein>
    <submittedName>
        <fullName evidence="2">Uncharacterized protein</fullName>
    </submittedName>
</protein>
<feature type="region of interest" description="Disordered" evidence="1">
    <location>
        <begin position="106"/>
        <end position="131"/>
    </location>
</feature>